<keyword evidence="2" id="KW-1185">Reference proteome</keyword>
<evidence type="ECO:0000313" key="1">
    <source>
        <dbReference type="EMBL" id="WKW13733.1"/>
    </source>
</evidence>
<dbReference type="AlphaFoldDB" id="A0AA49JXL9"/>
<evidence type="ECO:0000313" key="2">
    <source>
        <dbReference type="Proteomes" id="UP001229955"/>
    </source>
</evidence>
<proteinExistence type="predicted"/>
<dbReference type="KEGG" id="pspc:Strain318_000056"/>
<gene>
    <name evidence="1" type="ORF">Strain318_000056</name>
</gene>
<dbReference type="Proteomes" id="UP001229955">
    <property type="component" value="Chromosome"/>
</dbReference>
<sequence length="66" mass="6928">MHRASVSPAADFVGSLHAGAFVHVGADLQQLRDHLNQRLAAAVETVVRRPRGRPARAAAPPPLGDA</sequence>
<protein>
    <submittedName>
        <fullName evidence="1">Uncharacterized protein</fullName>
    </submittedName>
</protein>
<accession>A0AA49JXL9</accession>
<organism evidence="1 2">
    <name type="scientific">Pseudogemmatithrix spongiicola</name>
    <dbReference type="NCBI Taxonomy" id="3062599"/>
    <lineage>
        <taxon>Bacteria</taxon>
        <taxon>Pseudomonadati</taxon>
        <taxon>Gemmatimonadota</taxon>
        <taxon>Gemmatimonadia</taxon>
        <taxon>Gemmatimonadales</taxon>
        <taxon>Gemmatimonadaceae</taxon>
        <taxon>Pseudogemmatithrix</taxon>
    </lineage>
</organism>
<reference evidence="1" key="1">
    <citation type="submission" date="2023-07" db="EMBL/GenBank/DDBJ databases">
        <authorList>
            <person name="Haufschild T."/>
            <person name="Kallscheuer N."/>
            <person name="Hammer J."/>
            <person name="Kohn T."/>
            <person name="Kabuu M."/>
            <person name="Jogler M."/>
            <person name="Wohfarth N."/>
            <person name="Heuer A."/>
            <person name="Rohde M."/>
            <person name="van Teeseling M.C.F."/>
            <person name="Jogler C."/>
        </authorList>
    </citation>
    <scope>NUCLEOTIDE SEQUENCE</scope>
    <source>
        <strain evidence="1">Strain 318</strain>
    </source>
</reference>
<dbReference type="RefSeq" id="WP_367886534.1">
    <property type="nucleotide sequence ID" value="NZ_CP130612.1"/>
</dbReference>
<dbReference type="EMBL" id="CP130613">
    <property type="protein sequence ID" value="WKW13733.1"/>
    <property type="molecule type" value="Genomic_DNA"/>
</dbReference>
<name>A0AA49JXL9_9BACT</name>